<keyword evidence="1" id="KW-0812">Transmembrane</keyword>
<dbReference type="EMBL" id="FOXA01000033">
    <property type="protein sequence ID" value="SFQ08422.1"/>
    <property type="molecule type" value="Genomic_DNA"/>
</dbReference>
<accession>A0A1I5VLW9</accession>
<keyword evidence="1" id="KW-1133">Transmembrane helix</keyword>
<feature type="transmembrane region" description="Helical" evidence="1">
    <location>
        <begin position="59"/>
        <end position="77"/>
    </location>
</feature>
<evidence type="ECO:0000256" key="1">
    <source>
        <dbReference type="SAM" id="Phobius"/>
    </source>
</evidence>
<dbReference type="AlphaFoldDB" id="A0A1I5VLW9"/>
<feature type="transmembrane region" description="Helical" evidence="1">
    <location>
        <begin position="98"/>
        <end position="116"/>
    </location>
</feature>
<reference evidence="2 3" key="1">
    <citation type="submission" date="2016-10" db="EMBL/GenBank/DDBJ databases">
        <authorList>
            <person name="de Groot N.N."/>
        </authorList>
    </citation>
    <scope>NUCLEOTIDE SEQUENCE [LARGE SCALE GENOMIC DNA]</scope>
    <source>
        <strain evidence="2 3">DSM 19547</strain>
    </source>
</reference>
<gene>
    <name evidence="2" type="ORF">SAMN04488047_1334</name>
</gene>
<dbReference type="Proteomes" id="UP000199356">
    <property type="component" value="Unassembled WGS sequence"/>
</dbReference>
<proteinExistence type="predicted"/>
<dbReference type="STRING" id="441119.SAMN04488047_1334"/>
<organism evidence="2 3">
    <name type="scientific">Tranquillimonas alkanivorans</name>
    <dbReference type="NCBI Taxonomy" id="441119"/>
    <lineage>
        <taxon>Bacteria</taxon>
        <taxon>Pseudomonadati</taxon>
        <taxon>Pseudomonadota</taxon>
        <taxon>Alphaproteobacteria</taxon>
        <taxon>Rhodobacterales</taxon>
        <taxon>Roseobacteraceae</taxon>
        <taxon>Tranquillimonas</taxon>
    </lineage>
</organism>
<feature type="transmembrane region" description="Helical" evidence="1">
    <location>
        <begin position="26"/>
        <end position="47"/>
    </location>
</feature>
<sequence length="132" mass="14599">MQAESDPQQDDLILAKQEGREALSAWAGWVMAPAAWALHQGIGYAMVPWLCALGTRWPYHALTVFAVGLCIGGALMSRKALRRSRHIRPEHSRMRVRMMALIGLMFSAAAFGGILVEYLPSFLIDTCNGVDR</sequence>
<name>A0A1I5VLW9_9RHOB</name>
<keyword evidence="1" id="KW-0472">Membrane</keyword>
<protein>
    <submittedName>
        <fullName evidence="2">Uncharacterized protein</fullName>
    </submittedName>
</protein>
<dbReference type="RefSeq" id="WP_177215277.1">
    <property type="nucleotide sequence ID" value="NZ_FOXA01000033.1"/>
</dbReference>
<evidence type="ECO:0000313" key="2">
    <source>
        <dbReference type="EMBL" id="SFQ08422.1"/>
    </source>
</evidence>
<keyword evidence="3" id="KW-1185">Reference proteome</keyword>
<evidence type="ECO:0000313" key="3">
    <source>
        <dbReference type="Proteomes" id="UP000199356"/>
    </source>
</evidence>